<evidence type="ECO:0000313" key="3">
    <source>
        <dbReference type="EMBL" id="RPA75847.1"/>
    </source>
</evidence>
<feature type="coiled-coil region" evidence="1">
    <location>
        <begin position="166"/>
        <end position="254"/>
    </location>
</feature>
<evidence type="ECO:0000313" key="4">
    <source>
        <dbReference type="Proteomes" id="UP000275078"/>
    </source>
</evidence>
<evidence type="ECO:0000256" key="2">
    <source>
        <dbReference type="SAM" id="MobiDB-lite"/>
    </source>
</evidence>
<keyword evidence="4" id="KW-1185">Reference proteome</keyword>
<proteinExistence type="predicted"/>
<feature type="compositionally biased region" description="Polar residues" evidence="2">
    <location>
        <begin position="1"/>
        <end position="15"/>
    </location>
</feature>
<dbReference type="AlphaFoldDB" id="A0A3N4HRB5"/>
<evidence type="ECO:0000256" key="1">
    <source>
        <dbReference type="SAM" id="Coils"/>
    </source>
</evidence>
<dbReference type="Proteomes" id="UP000275078">
    <property type="component" value="Unassembled WGS sequence"/>
</dbReference>
<keyword evidence="1" id="KW-0175">Coiled coil</keyword>
<dbReference type="EMBL" id="ML119756">
    <property type="protein sequence ID" value="RPA75847.1"/>
    <property type="molecule type" value="Genomic_DNA"/>
</dbReference>
<accession>A0A3N4HRB5</accession>
<reference evidence="3 4" key="1">
    <citation type="journal article" date="2018" name="Nat. Ecol. Evol.">
        <title>Pezizomycetes genomes reveal the molecular basis of ectomycorrhizal truffle lifestyle.</title>
        <authorList>
            <person name="Murat C."/>
            <person name="Payen T."/>
            <person name="Noel B."/>
            <person name="Kuo A."/>
            <person name="Morin E."/>
            <person name="Chen J."/>
            <person name="Kohler A."/>
            <person name="Krizsan K."/>
            <person name="Balestrini R."/>
            <person name="Da Silva C."/>
            <person name="Montanini B."/>
            <person name="Hainaut M."/>
            <person name="Levati E."/>
            <person name="Barry K.W."/>
            <person name="Belfiori B."/>
            <person name="Cichocki N."/>
            <person name="Clum A."/>
            <person name="Dockter R.B."/>
            <person name="Fauchery L."/>
            <person name="Guy J."/>
            <person name="Iotti M."/>
            <person name="Le Tacon F."/>
            <person name="Lindquist E.A."/>
            <person name="Lipzen A."/>
            <person name="Malagnac F."/>
            <person name="Mello A."/>
            <person name="Molinier V."/>
            <person name="Miyauchi S."/>
            <person name="Poulain J."/>
            <person name="Riccioni C."/>
            <person name="Rubini A."/>
            <person name="Sitrit Y."/>
            <person name="Splivallo R."/>
            <person name="Traeger S."/>
            <person name="Wang M."/>
            <person name="Zifcakova L."/>
            <person name="Wipf D."/>
            <person name="Zambonelli A."/>
            <person name="Paolocci F."/>
            <person name="Nowrousian M."/>
            <person name="Ottonello S."/>
            <person name="Baldrian P."/>
            <person name="Spatafora J.W."/>
            <person name="Henrissat B."/>
            <person name="Nagy L.G."/>
            <person name="Aury J.M."/>
            <person name="Wincker P."/>
            <person name="Grigoriev I.V."/>
            <person name="Bonfante P."/>
            <person name="Martin F.M."/>
        </authorList>
    </citation>
    <scope>NUCLEOTIDE SEQUENCE [LARGE SCALE GENOMIC DNA]</scope>
    <source>
        <strain evidence="3 4">RN42</strain>
    </source>
</reference>
<sequence length="408" mass="45601">MSDQQASKSSRTRSAPLQEDAEKENRNPGNVGLSTAKEEEKFAFGMELKDTGLTYAERFPASTPARTAVHKVQQGFRKRLLSGIGLDIDTSPVSGSERVDEGVFEVVRSRGTIGDIGRDVLVSYEPDDPSTSFFQEKYKQERNLQELMLEQIAENKKAIAALTSTVASLTSKTSELELRLEIEEDEKTEMRKELAKLLQDVKDLTLDKDQKGRVIASLRCELDNLRALDTHKELQAAKRTISRLEEEVAELKVEGEKSAAYRNRMVPVHNSLRNRGLVDYARDAIAKKVGGGKYKSWNDLLEDKGRSAAVNAMKRAMDTEVVEGWDGSNDEFVNFVVARTTAAREKGNCAAHNFSRKEVLKAVSMDTSADRPKLQVVAQFVDREDAWWEGTGEDALLEEIEEGGEFFD</sequence>
<protein>
    <submittedName>
        <fullName evidence="3">Uncharacterized protein</fullName>
    </submittedName>
</protein>
<feature type="region of interest" description="Disordered" evidence="2">
    <location>
        <begin position="1"/>
        <end position="38"/>
    </location>
</feature>
<organism evidence="3 4">
    <name type="scientific">Ascobolus immersus RN42</name>
    <dbReference type="NCBI Taxonomy" id="1160509"/>
    <lineage>
        <taxon>Eukaryota</taxon>
        <taxon>Fungi</taxon>
        <taxon>Dikarya</taxon>
        <taxon>Ascomycota</taxon>
        <taxon>Pezizomycotina</taxon>
        <taxon>Pezizomycetes</taxon>
        <taxon>Pezizales</taxon>
        <taxon>Ascobolaceae</taxon>
        <taxon>Ascobolus</taxon>
    </lineage>
</organism>
<gene>
    <name evidence="3" type="ORF">BJ508DRAFT_331760</name>
</gene>
<name>A0A3N4HRB5_ASCIM</name>